<feature type="transmembrane region" description="Helical" evidence="2">
    <location>
        <begin position="438"/>
        <end position="460"/>
    </location>
</feature>
<dbReference type="EMBL" id="CP063989">
    <property type="protein sequence ID" value="QPL05341.1"/>
    <property type="molecule type" value="Genomic_DNA"/>
</dbReference>
<gene>
    <name evidence="3" type="ORF">ID810_11645</name>
</gene>
<sequence length="508" mass="57629">MMNTIHLLNGPVDLNDRGSAVLCAMEKELAQWMLDDGCQYFDYDYQVLGVAGEFDSYRVSPDGVRESILAPNLVVKYMVRLRKALADAERGAWTWCHLWMDASDLELHAEFDWMREPLFDDGRRPPSDDSCAKELEWHPRSVEYIPGWMAAGLARHRRVPAAVDVDVLELFERLFPDPEDVDGDRLFVWPDTRQGVEERMGRVLGDWLPGTGAQRVDIVSDVVDTYEVTDTRLRMRDGASVVVTLTEPEAWFWAEKAREAMVDPVRGAWTHAHLWMDVDELVLHSEYDWNTRPPFLDSVSETVRSSWLANELRRFPRTPENTPTWLTPATRSTESGDGPDSSPDVYDPGVISMPAPSPYGFSPVPQVAERLAPDYSAGFVTAVRRALARPLRFRGIASRREFWFAYLAWMLFYAVIAPFIIAAVVVADKLLDDPNAPAIVGVTGFGVFLVVGAVYILPAAVRRLHDGGRSGWWMLLPLIPYAGIVLIVFLALEPRPWLWRPQWVTDRR</sequence>
<feature type="region of interest" description="Disordered" evidence="1">
    <location>
        <begin position="318"/>
        <end position="345"/>
    </location>
</feature>
<feature type="compositionally biased region" description="Polar residues" evidence="1">
    <location>
        <begin position="319"/>
        <end position="335"/>
    </location>
</feature>
<evidence type="ECO:0000313" key="3">
    <source>
        <dbReference type="EMBL" id="QPL05341.1"/>
    </source>
</evidence>
<dbReference type="PANTHER" id="PTHR34980">
    <property type="entry name" value="INNER MEMBRANE PROTEIN-RELATED-RELATED"/>
    <property type="match status" value="1"/>
</dbReference>
<dbReference type="InterPro" id="IPR008523">
    <property type="entry name" value="DUF805"/>
</dbReference>
<keyword evidence="2" id="KW-1133">Transmembrane helix</keyword>
<accession>A0A7T0LKB5</accession>
<keyword evidence="4" id="KW-1185">Reference proteome</keyword>
<proteinExistence type="predicted"/>
<protein>
    <submittedName>
        <fullName evidence="3">DUF805 domain-containing protein</fullName>
    </submittedName>
</protein>
<dbReference type="RefSeq" id="WP_195858789.1">
    <property type="nucleotide sequence ID" value="NZ_CP063989.1"/>
</dbReference>
<keyword evidence="2" id="KW-0812">Transmembrane</keyword>
<evidence type="ECO:0000256" key="1">
    <source>
        <dbReference type="SAM" id="MobiDB-lite"/>
    </source>
</evidence>
<dbReference type="InterPro" id="IPR036170">
    <property type="entry name" value="YezG-like_sf"/>
</dbReference>
<dbReference type="AlphaFoldDB" id="A0A7T0LKB5"/>
<dbReference type="PANTHER" id="PTHR34980:SF2">
    <property type="entry name" value="INNER MEMBRANE PROTEIN YHAH-RELATED"/>
    <property type="match status" value="1"/>
</dbReference>
<dbReference type="Proteomes" id="UP000594637">
    <property type="component" value="Chromosome"/>
</dbReference>
<dbReference type="Pfam" id="PF05656">
    <property type="entry name" value="DUF805"/>
    <property type="match status" value="1"/>
</dbReference>
<name>A0A7T0LKB5_9ACTO</name>
<dbReference type="KEGG" id="arep:ID810_11645"/>
<keyword evidence="2" id="KW-0472">Membrane</keyword>
<organism evidence="3 4">
    <name type="scientific">Actinomyces respiraculi</name>
    <dbReference type="NCBI Taxonomy" id="2744574"/>
    <lineage>
        <taxon>Bacteria</taxon>
        <taxon>Bacillati</taxon>
        <taxon>Actinomycetota</taxon>
        <taxon>Actinomycetes</taxon>
        <taxon>Actinomycetales</taxon>
        <taxon>Actinomycetaceae</taxon>
        <taxon>Actinomyces</taxon>
    </lineage>
</organism>
<feature type="transmembrane region" description="Helical" evidence="2">
    <location>
        <begin position="472"/>
        <end position="492"/>
    </location>
</feature>
<evidence type="ECO:0000313" key="4">
    <source>
        <dbReference type="Proteomes" id="UP000594637"/>
    </source>
</evidence>
<dbReference type="GO" id="GO:0005886">
    <property type="term" value="C:plasma membrane"/>
    <property type="evidence" value="ECO:0007669"/>
    <property type="project" value="TreeGrafter"/>
</dbReference>
<dbReference type="SUPFAM" id="SSF160424">
    <property type="entry name" value="BH3703-like"/>
    <property type="match status" value="1"/>
</dbReference>
<feature type="transmembrane region" description="Helical" evidence="2">
    <location>
        <begin position="402"/>
        <end position="426"/>
    </location>
</feature>
<evidence type="ECO:0000256" key="2">
    <source>
        <dbReference type="SAM" id="Phobius"/>
    </source>
</evidence>
<reference evidence="3 4" key="1">
    <citation type="submission" date="2020-11" db="EMBL/GenBank/DDBJ databases">
        <title>Actinomyces sp. ZJ750.</title>
        <authorList>
            <person name="Zhou J."/>
        </authorList>
    </citation>
    <scope>NUCLEOTIDE SEQUENCE [LARGE SCALE GENOMIC DNA]</scope>
    <source>
        <strain evidence="3 4">ZJ750</strain>
    </source>
</reference>